<dbReference type="OrthoDB" id="10598890at2759"/>
<comment type="caution">
    <text evidence="1">The sequence shown here is derived from an EMBL/GenBank/DDBJ whole genome shotgun (WGS) entry which is preliminary data.</text>
</comment>
<keyword evidence="2" id="KW-1185">Reference proteome</keyword>
<organism evidence="1 2">
    <name type="scientific">Neocallimastix californiae</name>
    <dbReference type="NCBI Taxonomy" id="1754190"/>
    <lineage>
        <taxon>Eukaryota</taxon>
        <taxon>Fungi</taxon>
        <taxon>Fungi incertae sedis</taxon>
        <taxon>Chytridiomycota</taxon>
        <taxon>Chytridiomycota incertae sedis</taxon>
        <taxon>Neocallimastigomycetes</taxon>
        <taxon>Neocallimastigales</taxon>
        <taxon>Neocallimastigaceae</taxon>
        <taxon>Neocallimastix</taxon>
    </lineage>
</organism>
<protein>
    <submittedName>
        <fullName evidence="1">Uncharacterized protein</fullName>
    </submittedName>
</protein>
<evidence type="ECO:0000313" key="1">
    <source>
        <dbReference type="EMBL" id="ORY29407.1"/>
    </source>
</evidence>
<sequence length="610" mass="65381">MYIDKYHRLLKKTFKTCSELSNYGDIGSITDPCVTTTASLSYCFDDASDKIYGFSDTNLSCVINTENTFAFEDSGSGGKFVTLGSDSAYDVSDANDLFLFKCGEGGANCAQTYGYALVKDVYYTIPKSKITDCTTASVTKSLEGDCSSPTHYCLLSNDGKIYGYDDTTTTCAINTPGVYVFEDEGTNSGATLKALGTDTLTLENLMLYQCSLGIDNALSCSRTYGYIYDSNGGTDFLALSADGSVESVKGDIASNTCTSEAMIGKLQDTNKLCLFGKADSPIVSDAITAGGQSYIMNNVEGNIFTNGLGATDGSSTKSIVIKNSQNIFSLVFDDYDYCIDSSDNTIIATFQEFCQNNQEDCTPKAECKNSICTRSDGNNSSSGSSGCTINVGGTSSGCTENGYYLTDGAESGTKIQSEGSEGYLFQCTGSNGVTCVAVPQASLKIGYYLYANESNKYIKCTDYGHCSVVDVKTSATGCNDVNGSDPKYSVGDIINNGTNDVLCLDISVATGIIIGTQASYFADKNSIFHSKDDEYVLINATTDHTVVLSDKVTGSVPKYIYTDENLKTHARTDVDKSTTVCVVGNIIIEFKHEEDDASYNYYKKHVTFKN</sequence>
<gene>
    <name evidence="1" type="ORF">LY90DRAFT_512898</name>
</gene>
<dbReference type="AlphaFoldDB" id="A0A1Y2B4K4"/>
<dbReference type="EMBL" id="MCOG01000180">
    <property type="protein sequence ID" value="ORY29407.1"/>
    <property type="molecule type" value="Genomic_DNA"/>
</dbReference>
<evidence type="ECO:0000313" key="2">
    <source>
        <dbReference type="Proteomes" id="UP000193920"/>
    </source>
</evidence>
<proteinExistence type="predicted"/>
<name>A0A1Y2B4K4_9FUNG</name>
<dbReference type="Proteomes" id="UP000193920">
    <property type="component" value="Unassembled WGS sequence"/>
</dbReference>
<reference evidence="1 2" key="1">
    <citation type="submission" date="2016-08" db="EMBL/GenBank/DDBJ databases">
        <title>A Parts List for Fungal Cellulosomes Revealed by Comparative Genomics.</title>
        <authorList>
            <consortium name="DOE Joint Genome Institute"/>
            <person name="Haitjema C.H."/>
            <person name="Gilmore S.P."/>
            <person name="Henske J.K."/>
            <person name="Solomon K.V."/>
            <person name="De Groot R."/>
            <person name="Kuo A."/>
            <person name="Mondo S.J."/>
            <person name="Salamov A.A."/>
            <person name="Labutti K."/>
            <person name="Zhao Z."/>
            <person name="Chiniquy J."/>
            <person name="Barry K."/>
            <person name="Brewer H.M."/>
            <person name="Purvine S.O."/>
            <person name="Wright A.T."/>
            <person name="Boxma B."/>
            <person name="Van Alen T."/>
            <person name="Hackstein J.H."/>
            <person name="Baker S.E."/>
            <person name="Grigoriev I.V."/>
            <person name="O'Malley M.A."/>
        </authorList>
    </citation>
    <scope>NUCLEOTIDE SEQUENCE [LARGE SCALE GENOMIC DNA]</scope>
    <source>
        <strain evidence="1 2">G1</strain>
    </source>
</reference>
<accession>A0A1Y2B4K4</accession>